<proteinExistence type="predicted"/>
<feature type="signal peptide" evidence="2">
    <location>
        <begin position="1"/>
        <end position="20"/>
    </location>
</feature>
<organism evidence="3 4">
    <name type="scientific">Dactylosporangium salmoneum</name>
    <dbReference type="NCBI Taxonomy" id="53361"/>
    <lineage>
        <taxon>Bacteria</taxon>
        <taxon>Bacillati</taxon>
        <taxon>Actinomycetota</taxon>
        <taxon>Actinomycetes</taxon>
        <taxon>Micromonosporales</taxon>
        <taxon>Micromonosporaceae</taxon>
        <taxon>Dactylosporangium</taxon>
    </lineage>
</organism>
<protein>
    <submittedName>
        <fullName evidence="3">Uncharacterized protein</fullName>
    </submittedName>
</protein>
<keyword evidence="4" id="KW-1185">Reference proteome</keyword>
<evidence type="ECO:0000313" key="4">
    <source>
        <dbReference type="Proteomes" id="UP001501444"/>
    </source>
</evidence>
<feature type="chain" id="PRO_5046923906" evidence="2">
    <location>
        <begin position="21"/>
        <end position="284"/>
    </location>
</feature>
<sequence length="284" mass="28857">MKLLRLVPAVLLAASGCAAAGSAADSAGSAASYAPGDLVVRVLTGGGFAPVSAAVTQLPEISVYGDGRVVTIGPVPGLYPGPALPNIQVRRISAADVRRLAQRGLAAGVGRGEDMGVPTNVADAPTTHITVRTASGAATTDVPAMGIDSAGDGMTADQRAARERMRQYVEDLRDLPKTLGRNSVGEAVPYEPARIAAVATPWQPSADGLPSDPPAVEWPSASALPGDPVPDRTGVNCLAVEASPVLSAANSANARTPWLSGGTRWAVEFRPLLPDESGCADLGR</sequence>
<gene>
    <name evidence="3" type="ORF">GCM10010170_032150</name>
</gene>
<reference evidence="3 4" key="1">
    <citation type="journal article" date="2019" name="Int. J. Syst. Evol. Microbiol.">
        <title>The Global Catalogue of Microorganisms (GCM) 10K type strain sequencing project: providing services to taxonomists for standard genome sequencing and annotation.</title>
        <authorList>
            <consortium name="The Broad Institute Genomics Platform"/>
            <consortium name="The Broad Institute Genome Sequencing Center for Infectious Disease"/>
            <person name="Wu L."/>
            <person name="Ma J."/>
        </authorList>
    </citation>
    <scope>NUCLEOTIDE SEQUENCE [LARGE SCALE GENOMIC DNA]</scope>
    <source>
        <strain evidence="3 4">JCM 3272</strain>
    </source>
</reference>
<keyword evidence="2" id="KW-0732">Signal</keyword>
<accession>A0ABN3G7F1</accession>
<feature type="region of interest" description="Disordered" evidence="1">
    <location>
        <begin position="203"/>
        <end position="229"/>
    </location>
</feature>
<name>A0ABN3G7F1_9ACTN</name>
<dbReference type="Proteomes" id="UP001501444">
    <property type="component" value="Unassembled WGS sequence"/>
</dbReference>
<dbReference type="RefSeq" id="WP_344613179.1">
    <property type="nucleotide sequence ID" value="NZ_BAAARV010000025.1"/>
</dbReference>
<comment type="caution">
    <text evidence="3">The sequence shown here is derived from an EMBL/GenBank/DDBJ whole genome shotgun (WGS) entry which is preliminary data.</text>
</comment>
<evidence type="ECO:0000256" key="2">
    <source>
        <dbReference type="SAM" id="SignalP"/>
    </source>
</evidence>
<evidence type="ECO:0000256" key="1">
    <source>
        <dbReference type="SAM" id="MobiDB-lite"/>
    </source>
</evidence>
<evidence type="ECO:0000313" key="3">
    <source>
        <dbReference type="EMBL" id="GAA2345748.1"/>
    </source>
</evidence>
<dbReference type="EMBL" id="BAAARV010000025">
    <property type="protein sequence ID" value="GAA2345748.1"/>
    <property type="molecule type" value="Genomic_DNA"/>
</dbReference>
<dbReference type="PROSITE" id="PS51257">
    <property type="entry name" value="PROKAR_LIPOPROTEIN"/>
    <property type="match status" value="1"/>
</dbReference>